<name>G4QD46_TAYAM</name>
<dbReference type="GO" id="GO:0008173">
    <property type="term" value="F:RNA methyltransferase activity"/>
    <property type="evidence" value="ECO:0007669"/>
    <property type="project" value="InterPro"/>
</dbReference>
<evidence type="ECO:0000256" key="2">
    <source>
        <dbReference type="ARBA" id="ARBA00022603"/>
    </source>
</evidence>
<dbReference type="PROSITE" id="PS01153">
    <property type="entry name" value="NOL1_NOP2_SUN"/>
    <property type="match status" value="1"/>
</dbReference>
<feature type="binding site" evidence="6">
    <location>
        <begin position="262"/>
        <end position="268"/>
    </location>
    <ligand>
        <name>S-adenosyl-L-methionine</name>
        <dbReference type="ChEBI" id="CHEBI:59789"/>
    </ligand>
</feature>
<feature type="active site" description="Nucleophile" evidence="6">
    <location>
        <position position="384"/>
    </location>
</feature>
<feature type="binding site" evidence="6">
    <location>
        <position position="313"/>
    </location>
    <ligand>
        <name>S-adenosyl-L-methionine</name>
        <dbReference type="ChEBI" id="CHEBI:59789"/>
    </ligand>
</feature>
<evidence type="ECO:0000256" key="1">
    <source>
        <dbReference type="ARBA" id="ARBA00007494"/>
    </source>
</evidence>
<dbReference type="SUPFAM" id="SSF48013">
    <property type="entry name" value="NusB-like"/>
    <property type="match status" value="1"/>
</dbReference>
<dbReference type="GO" id="GO:0003723">
    <property type="term" value="F:RNA binding"/>
    <property type="evidence" value="ECO:0007669"/>
    <property type="project" value="UniProtKB-UniRule"/>
</dbReference>
<feature type="domain" description="SAM-dependent MTase RsmB/NOP-type" evidence="7">
    <location>
        <begin position="174"/>
        <end position="430"/>
    </location>
</feature>
<dbReference type="InterPro" id="IPR001678">
    <property type="entry name" value="MeTrfase_RsmB-F_NOP2_dom"/>
</dbReference>
<dbReference type="PROSITE" id="PS51686">
    <property type="entry name" value="SAM_MT_RSMB_NOP"/>
    <property type="match status" value="1"/>
</dbReference>
<evidence type="ECO:0000256" key="3">
    <source>
        <dbReference type="ARBA" id="ARBA00022679"/>
    </source>
</evidence>
<dbReference type="SUPFAM" id="SSF53335">
    <property type="entry name" value="S-adenosyl-L-methionine-dependent methyltransferases"/>
    <property type="match status" value="1"/>
</dbReference>
<dbReference type="Gene3D" id="3.40.50.150">
    <property type="entry name" value="Vaccinia Virus protein VP39"/>
    <property type="match status" value="1"/>
</dbReference>
<protein>
    <submittedName>
        <fullName evidence="8">Ribosomal RNA small subunit methyltransferase B</fullName>
    </submittedName>
</protein>
<comment type="similarity">
    <text evidence="1 6">Belongs to the class I-like SAM-binding methyltransferase superfamily. RsmB/NOP family.</text>
</comment>
<evidence type="ECO:0000259" key="7">
    <source>
        <dbReference type="PROSITE" id="PS51686"/>
    </source>
</evidence>
<dbReference type="Gene3D" id="1.10.940.10">
    <property type="entry name" value="NusB-like"/>
    <property type="match status" value="1"/>
</dbReference>
<dbReference type="RefSeq" id="WP_014110762.1">
    <property type="nucleotide sequence ID" value="NC_016043.1"/>
</dbReference>
<dbReference type="HOGENOM" id="CLU_005316_0_4_4"/>
<dbReference type="eggNOG" id="COG0144">
    <property type="taxonomic scope" value="Bacteria"/>
</dbReference>
<dbReference type="CDD" id="cd02440">
    <property type="entry name" value="AdoMet_MTases"/>
    <property type="match status" value="1"/>
</dbReference>
<dbReference type="PRINTS" id="PR02008">
    <property type="entry name" value="RCMTFAMILY"/>
</dbReference>
<dbReference type="Proteomes" id="UP000009284">
    <property type="component" value="Chromosome"/>
</dbReference>
<evidence type="ECO:0000256" key="4">
    <source>
        <dbReference type="ARBA" id="ARBA00022691"/>
    </source>
</evidence>
<gene>
    <name evidence="8" type="ordered locus">TASI_0072</name>
</gene>
<keyword evidence="4 6" id="KW-0949">S-adenosyl-L-methionine</keyword>
<sequence>MSDSNARKQIALSRLLIESARLIRDVMEGHSTSELIPKVNPEVRSGVHAISFYALRHYGRARGIATQLLAKKAPNALFESLLCISVSLLFAENLEEADEAPIYKEFVILNEAVRACSKMSKTSAYKGLLNACLRNFLRNKDALQANLSEFEIHSYPKWWYEKIHDSYPEKYESILRSDKISPPLTLRVNERKTAQTEYQAMLEDIGVESEVIGDAGLRVAGVGDIATLPGYSEGLFSVQDLGAQYAAFQLPLQNGNYVLDACAAPGGKTAHLLERFDLELLALDIDSDRLAKVQENLSRLDLMGPNVRLQKADASVSDWWDGRMFDAILADVPCTGSGVVRRHPDIKWLRKSEDISKTVQLQRKILINLWKMLKSGGHLLYVTCSVFQEEGELQAAYFTSILDGAERLPALGHLLPPEQDGFFYALFKKN</sequence>
<dbReference type="Pfam" id="PF01189">
    <property type="entry name" value="Methyltr_RsmB-F"/>
    <property type="match status" value="1"/>
</dbReference>
<keyword evidence="2 6" id="KW-0489">Methyltransferase</keyword>
<keyword evidence="9" id="KW-1185">Reference proteome</keyword>
<dbReference type="NCBIfam" id="NF008149">
    <property type="entry name" value="PRK10901.1"/>
    <property type="match status" value="1"/>
</dbReference>
<dbReference type="Pfam" id="PF22458">
    <property type="entry name" value="RsmF-B_ferredox"/>
    <property type="match status" value="1"/>
</dbReference>
<dbReference type="InterPro" id="IPR049560">
    <property type="entry name" value="MeTrfase_RsmB-F_NOP2_cat"/>
</dbReference>
<proteinExistence type="inferred from homology"/>
<dbReference type="PANTHER" id="PTHR22807">
    <property type="entry name" value="NOP2 YEAST -RELATED NOL1/NOP2/FMU SUN DOMAIN-CONTAINING"/>
    <property type="match status" value="1"/>
</dbReference>
<feature type="binding site" evidence="6">
    <location>
        <position position="331"/>
    </location>
    <ligand>
        <name>S-adenosyl-L-methionine</name>
        <dbReference type="ChEBI" id="CHEBI:59789"/>
    </ligand>
</feature>
<dbReference type="STRING" id="1008459.TASI_0072"/>
<dbReference type="InterPro" id="IPR054728">
    <property type="entry name" value="RsmB-like_ferredoxin"/>
</dbReference>
<evidence type="ECO:0000313" key="9">
    <source>
        <dbReference type="Proteomes" id="UP000009284"/>
    </source>
</evidence>
<keyword evidence="3 6" id="KW-0808">Transferase</keyword>
<dbReference type="EMBL" id="CP003059">
    <property type="protein sequence ID" value="AEP35863.1"/>
    <property type="molecule type" value="Genomic_DNA"/>
</dbReference>
<reference evidence="8 9" key="2">
    <citation type="journal article" date="2012" name="PLoS ONE">
        <title>Genomic characterization of the taylorella genus.</title>
        <authorList>
            <person name="Hebert L."/>
            <person name="Moumen B."/>
            <person name="Pons N."/>
            <person name="Duquesne F."/>
            <person name="Breuil M.F."/>
            <person name="Goux D."/>
            <person name="Batto J.M."/>
            <person name="Laugier C."/>
            <person name="Renault P."/>
            <person name="Petry S."/>
        </authorList>
    </citation>
    <scope>NUCLEOTIDE SEQUENCE [LARGE SCALE GENOMIC DNA]</scope>
    <source>
        <strain evidence="8 9">MCE3</strain>
    </source>
</reference>
<reference key="1">
    <citation type="submission" date="2011-09" db="EMBL/GenBank/DDBJ databases">
        <title>Genomic characterization of the Taylorella genus.</title>
        <authorList>
            <person name="Hebert L."/>
            <person name="Moumen B."/>
            <person name="Pons N."/>
            <person name="Duquesne F."/>
            <person name="Breuil M.-F."/>
            <person name="Goux D."/>
            <person name="Batto J.-M."/>
            <person name="Renault P."/>
            <person name="Laugier C."/>
            <person name="Petry S."/>
        </authorList>
    </citation>
    <scope>NUCLEOTIDE SEQUENCE</scope>
    <source>
        <strain>MCE3</strain>
    </source>
</reference>
<accession>G4QD46</accession>
<dbReference type="PANTHER" id="PTHR22807:SF61">
    <property type="entry name" value="NOL1_NOP2_SUN FAMILY PROTEIN _ ANTITERMINATION NUSB DOMAIN-CONTAINING PROTEIN"/>
    <property type="match status" value="1"/>
</dbReference>
<dbReference type="InterPro" id="IPR023267">
    <property type="entry name" value="RCMT"/>
</dbReference>
<dbReference type="AlphaFoldDB" id="G4QD46"/>
<dbReference type="KEGG" id="tas:TASI_0072"/>
<dbReference type="OrthoDB" id="9810297at2"/>
<organism evidence="8 9">
    <name type="scientific">Taylorella asinigenitalis (strain MCE3)</name>
    <dbReference type="NCBI Taxonomy" id="1008459"/>
    <lineage>
        <taxon>Bacteria</taxon>
        <taxon>Pseudomonadati</taxon>
        <taxon>Pseudomonadota</taxon>
        <taxon>Betaproteobacteria</taxon>
        <taxon>Burkholderiales</taxon>
        <taxon>Alcaligenaceae</taxon>
        <taxon>Taylorella</taxon>
    </lineage>
</organism>
<keyword evidence="5 6" id="KW-0694">RNA-binding</keyword>
<dbReference type="InterPro" id="IPR035926">
    <property type="entry name" value="NusB-like_sf"/>
</dbReference>
<evidence type="ECO:0000256" key="6">
    <source>
        <dbReference type="PROSITE-ProRule" id="PRU01023"/>
    </source>
</evidence>
<dbReference type="InterPro" id="IPR029063">
    <property type="entry name" value="SAM-dependent_MTases_sf"/>
</dbReference>
<evidence type="ECO:0000313" key="8">
    <source>
        <dbReference type="EMBL" id="AEP35863.1"/>
    </source>
</evidence>
<dbReference type="InterPro" id="IPR018314">
    <property type="entry name" value="RsmB/NOL1/NOP2-like_CS"/>
</dbReference>
<feature type="binding site" evidence="6">
    <location>
        <position position="284"/>
    </location>
    <ligand>
        <name>S-adenosyl-L-methionine</name>
        <dbReference type="ChEBI" id="CHEBI:59789"/>
    </ligand>
</feature>
<evidence type="ECO:0000256" key="5">
    <source>
        <dbReference type="ARBA" id="ARBA00022884"/>
    </source>
</evidence>
<dbReference type="GO" id="GO:0001510">
    <property type="term" value="P:RNA methylation"/>
    <property type="evidence" value="ECO:0007669"/>
    <property type="project" value="InterPro"/>
</dbReference>